<dbReference type="Pfam" id="PF13361">
    <property type="entry name" value="UvrD_C"/>
    <property type="match status" value="2"/>
</dbReference>
<name>A0AAW1NR59_9CHLO</name>
<dbReference type="EC" id="5.6.2.4" evidence="7"/>
<dbReference type="InterPro" id="IPR014016">
    <property type="entry name" value="UvrD-like_ATP-bd"/>
</dbReference>
<evidence type="ECO:0000313" key="12">
    <source>
        <dbReference type="EMBL" id="KAK9791158.1"/>
    </source>
</evidence>
<dbReference type="PROSITE" id="PS51198">
    <property type="entry name" value="UVRD_HELICASE_ATP_BIND"/>
    <property type="match status" value="1"/>
</dbReference>
<accession>A0AAW1NR59</accession>
<dbReference type="GO" id="GO:0016787">
    <property type="term" value="F:hydrolase activity"/>
    <property type="evidence" value="ECO:0007669"/>
    <property type="project" value="UniProtKB-UniRule"/>
</dbReference>
<evidence type="ECO:0000259" key="11">
    <source>
        <dbReference type="PROSITE" id="PS51198"/>
    </source>
</evidence>
<proteinExistence type="predicted"/>
<comment type="caution">
    <text evidence="12">The sequence shown here is derived from an EMBL/GenBank/DDBJ whole genome shotgun (WGS) entry which is preliminary data.</text>
</comment>
<dbReference type="SUPFAM" id="SSF52540">
    <property type="entry name" value="P-loop containing nucleoside triphosphate hydrolases"/>
    <property type="match status" value="1"/>
</dbReference>
<feature type="region of interest" description="Disordered" evidence="10">
    <location>
        <begin position="57"/>
        <end position="118"/>
    </location>
</feature>
<sequence>MQAASRGRTSRGSRFEFPPSAPRSKSSALSPPTVIVIDDDEDDAVVLPLCIKAETARQHAVSTSPGQELFTPPQPIPQRKRPRSDQGDGQPSTNKRRLSTTPLPKLNEQQQQAVTSSIHKPSLIIAGAGSGKTTVLQERVRHMIQRGVPPSEILVVTFSRKAAEDLKRRLVQSGMPGADKVTALTFHGYCFRLIMQNYHRLGFTAPPTVWGDASDIRAVVKEAIRKASLDTARQQAIRWLHGINGLNLHSSWEDVLQAVRTRYPDLYARCTAQADGTLQAEKVQSETRQRKTTEKQAQGAHTAAGKGVDSASSLKAALERACLMEVCTRVYDALYQHCMKKEQQEPRAGDVPGTKTVKQMKGHLSLCKGHGHVASMYDAPGDEFGAVWRAYQDILHSCNAVDYDDLLSLAVELLSTDQVLARERDRFQMLLVDEFQDCNAAQIALVELLQKGRGFVTAVGDNMQSIYGFRGADHRSFQLFERAFAPQTGPSIRRPLDVNHRSRPEILQAANAAAAGTQPAYVRDKVMKEKPFFEIDKVKDAMAHLHLIVNLHDDVAFQRLLERPPKRLGGTFQDRLKREQAALALQQHKTHVSLHDAAISLNEGGSLTAAVGKNLNALLRFLDEARVECHGMSPSQALSYLLKRSGYLEWQKKQNDKRSKDKQQRHQSKVTRLQPGDSDGSGGDDDDQVGDGFSSDEEDEQSTWCQGTAGLPGPLCTRRTGSGCRQKQQGVYIGTVHSAKGLEWDAVWVRSHEGFGELPFPYREPQDLPPPPVVSHPHLVHVSNRLVADREEHDAEGQRLVYVALTRAREHLFLYTERSNFEFDSDYWGPHKVAHEPSPFVRKIRRNAPGCCEVKARMTCKEIAAGMPRDWQHV</sequence>
<evidence type="ECO:0000256" key="2">
    <source>
        <dbReference type="ARBA" id="ARBA00022801"/>
    </source>
</evidence>
<feature type="compositionally biased region" description="Polar residues" evidence="10">
    <location>
        <begin position="87"/>
        <end position="118"/>
    </location>
</feature>
<evidence type="ECO:0000256" key="1">
    <source>
        <dbReference type="ARBA" id="ARBA00022741"/>
    </source>
</evidence>
<dbReference type="Gene3D" id="3.40.50.300">
    <property type="entry name" value="P-loop containing nucleotide triphosphate hydrolases"/>
    <property type="match status" value="3"/>
</dbReference>
<dbReference type="Gene3D" id="1.10.486.10">
    <property type="entry name" value="PCRA, domain 4"/>
    <property type="match status" value="1"/>
</dbReference>
<dbReference type="PANTHER" id="PTHR11070">
    <property type="entry name" value="UVRD / RECB / PCRA DNA HELICASE FAMILY MEMBER"/>
    <property type="match status" value="1"/>
</dbReference>
<dbReference type="EMBL" id="JALJOQ010000182">
    <property type="protein sequence ID" value="KAK9791158.1"/>
    <property type="molecule type" value="Genomic_DNA"/>
</dbReference>
<evidence type="ECO:0000256" key="10">
    <source>
        <dbReference type="SAM" id="MobiDB-lite"/>
    </source>
</evidence>
<dbReference type="InterPro" id="IPR000212">
    <property type="entry name" value="DNA_helicase_UvrD/REP"/>
</dbReference>
<dbReference type="GO" id="GO:0003677">
    <property type="term" value="F:DNA binding"/>
    <property type="evidence" value="ECO:0007669"/>
    <property type="project" value="InterPro"/>
</dbReference>
<dbReference type="InterPro" id="IPR014017">
    <property type="entry name" value="DNA_helicase_UvrD-like_C"/>
</dbReference>
<evidence type="ECO:0000256" key="3">
    <source>
        <dbReference type="ARBA" id="ARBA00022806"/>
    </source>
</evidence>
<comment type="catalytic activity">
    <reaction evidence="6">
        <text>Couples ATP hydrolysis with the unwinding of duplex DNA by translocating in the 3'-5' direction.</text>
        <dbReference type="EC" id="5.6.2.4"/>
    </reaction>
</comment>
<keyword evidence="1 9" id="KW-0547">Nucleotide-binding</keyword>
<evidence type="ECO:0000256" key="7">
    <source>
        <dbReference type="ARBA" id="ARBA00034808"/>
    </source>
</evidence>
<evidence type="ECO:0000256" key="8">
    <source>
        <dbReference type="ARBA" id="ARBA00048988"/>
    </source>
</evidence>
<dbReference type="InterPro" id="IPR027417">
    <property type="entry name" value="P-loop_NTPase"/>
</dbReference>
<keyword evidence="2 9" id="KW-0378">Hydrolase</keyword>
<feature type="compositionally biased region" description="Basic and acidic residues" evidence="10">
    <location>
        <begin position="283"/>
        <end position="294"/>
    </location>
</feature>
<comment type="catalytic activity">
    <reaction evidence="8">
        <text>ATP + H2O = ADP + phosphate + H(+)</text>
        <dbReference type="Rhea" id="RHEA:13065"/>
        <dbReference type="ChEBI" id="CHEBI:15377"/>
        <dbReference type="ChEBI" id="CHEBI:15378"/>
        <dbReference type="ChEBI" id="CHEBI:30616"/>
        <dbReference type="ChEBI" id="CHEBI:43474"/>
        <dbReference type="ChEBI" id="CHEBI:456216"/>
        <dbReference type="EC" id="5.6.2.4"/>
    </reaction>
</comment>
<protein>
    <recommendedName>
        <fullName evidence="7">DNA 3'-5' helicase</fullName>
        <ecNumber evidence="7">5.6.2.4</ecNumber>
    </recommendedName>
</protein>
<gene>
    <name evidence="12" type="ORF">WJX73_008255</name>
</gene>
<dbReference type="GO" id="GO:0043138">
    <property type="term" value="F:3'-5' DNA helicase activity"/>
    <property type="evidence" value="ECO:0007669"/>
    <property type="project" value="UniProtKB-EC"/>
</dbReference>
<dbReference type="CDD" id="cd17932">
    <property type="entry name" value="DEXQc_UvrD"/>
    <property type="match status" value="1"/>
</dbReference>
<dbReference type="GO" id="GO:0005524">
    <property type="term" value="F:ATP binding"/>
    <property type="evidence" value="ECO:0007669"/>
    <property type="project" value="UniProtKB-UniRule"/>
</dbReference>
<evidence type="ECO:0000256" key="4">
    <source>
        <dbReference type="ARBA" id="ARBA00022840"/>
    </source>
</evidence>
<dbReference type="AlphaFoldDB" id="A0AAW1NR59"/>
<feature type="region of interest" description="Disordered" evidence="10">
    <location>
        <begin position="652"/>
        <end position="712"/>
    </location>
</feature>
<dbReference type="Pfam" id="PF00580">
    <property type="entry name" value="UvrD-helicase"/>
    <property type="match status" value="1"/>
</dbReference>
<feature type="region of interest" description="Disordered" evidence="10">
    <location>
        <begin position="278"/>
        <end position="306"/>
    </location>
</feature>
<feature type="compositionally biased region" description="Basic and acidic residues" evidence="10">
    <location>
        <begin position="652"/>
        <end position="664"/>
    </location>
</feature>
<feature type="domain" description="UvrD-like helicase ATP-binding" evidence="11">
    <location>
        <begin position="105"/>
        <end position="503"/>
    </location>
</feature>
<organism evidence="12 13">
    <name type="scientific">Symbiochloris irregularis</name>
    <dbReference type="NCBI Taxonomy" id="706552"/>
    <lineage>
        <taxon>Eukaryota</taxon>
        <taxon>Viridiplantae</taxon>
        <taxon>Chlorophyta</taxon>
        <taxon>core chlorophytes</taxon>
        <taxon>Trebouxiophyceae</taxon>
        <taxon>Trebouxiales</taxon>
        <taxon>Trebouxiaceae</taxon>
        <taxon>Symbiochloris</taxon>
    </lineage>
</organism>
<dbReference type="GO" id="GO:0000725">
    <property type="term" value="P:recombinational repair"/>
    <property type="evidence" value="ECO:0007669"/>
    <property type="project" value="TreeGrafter"/>
</dbReference>
<feature type="compositionally biased region" description="Acidic residues" evidence="10">
    <location>
        <begin position="682"/>
        <end position="701"/>
    </location>
</feature>
<keyword evidence="3 9" id="KW-0347">Helicase</keyword>
<keyword evidence="5" id="KW-0413">Isomerase</keyword>
<dbReference type="PANTHER" id="PTHR11070:SF2">
    <property type="entry name" value="ATP-DEPENDENT DNA HELICASE SRS2"/>
    <property type="match status" value="1"/>
</dbReference>
<reference evidence="12 13" key="1">
    <citation type="journal article" date="2024" name="Nat. Commun.">
        <title>Phylogenomics reveals the evolutionary origins of lichenization in chlorophyte algae.</title>
        <authorList>
            <person name="Puginier C."/>
            <person name="Libourel C."/>
            <person name="Otte J."/>
            <person name="Skaloud P."/>
            <person name="Haon M."/>
            <person name="Grisel S."/>
            <person name="Petersen M."/>
            <person name="Berrin J.G."/>
            <person name="Delaux P.M."/>
            <person name="Dal Grande F."/>
            <person name="Keller J."/>
        </authorList>
    </citation>
    <scope>NUCLEOTIDE SEQUENCE [LARGE SCALE GENOMIC DNA]</scope>
    <source>
        <strain evidence="12 13">SAG 2036</strain>
    </source>
</reference>
<evidence type="ECO:0000256" key="5">
    <source>
        <dbReference type="ARBA" id="ARBA00023235"/>
    </source>
</evidence>
<keyword evidence="4 9" id="KW-0067">ATP-binding</keyword>
<evidence type="ECO:0000313" key="13">
    <source>
        <dbReference type="Proteomes" id="UP001465755"/>
    </source>
</evidence>
<dbReference type="Proteomes" id="UP001465755">
    <property type="component" value="Unassembled WGS sequence"/>
</dbReference>
<evidence type="ECO:0000256" key="9">
    <source>
        <dbReference type="PROSITE-ProRule" id="PRU00560"/>
    </source>
</evidence>
<evidence type="ECO:0000256" key="6">
    <source>
        <dbReference type="ARBA" id="ARBA00034617"/>
    </source>
</evidence>
<feature type="compositionally biased region" description="Low complexity" evidence="10">
    <location>
        <begin position="1"/>
        <end position="12"/>
    </location>
</feature>
<keyword evidence="13" id="KW-1185">Reference proteome</keyword>
<feature type="region of interest" description="Disordered" evidence="10">
    <location>
        <begin position="1"/>
        <end position="35"/>
    </location>
</feature>
<feature type="binding site" evidence="9">
    <location>
        <begin position="126"/>
        <end position="133"/>
    </location>
    <ligand>
        <name>ATP</name>
        <dbReference type="ChEBI" id="CHEBI:30616"/>
    </ligand>
</feature>